<protein>
    <recommendedName>
        <fullName evidence="8">Haloacid dehalogenase</fullName>
    </recommendedName>
</protein>
<dbReference type="SUPFAM" id="SSF56784">
    <property type="entry name" value="HAD-like"/>
    <property type="match status" value="1"/>
</dbReference>
<dbReference type="InterPro" id="IPR006439">
    <property type="entry name" value="HAD-SF_hydro_IA"/>
</dbReference>
<dbReference type="NCBIfam" id="TIGR01549">
    <property type="entry name" value="HAD-SF-IA-v1"/>
    <property type="match status" value="1"/>
</dbReference>
<comment type="similarity">
    <text evidence="2">Belongs to the HAD-like hydrolase superfamily. CbbY/CbbZ/Gph/YieH family.</text>
</comment>
<evidence type="ECO:0000313" key="7">
    <source>
        <dbReference type="Proteomes" id="UP000189739"/>
    </source>
</evidence>
<dbReference type="Gene3D" id="1.10.150.240">
    <property type="entry name" value="Putative phosphatase, domain 2"/>
    <property type="match status" value="1"/>
</dbReference>
<dbReference type="Gene3D" id="3.40.50.1000">
    <property type="entry name" value="HAD superfamily/HAD-like"/>
    <property type="match status" value="1"/>
</dbReference>
<organism evidence="6 7">
    <name type="scientific">Mucilaginibacter pedocola</name>
    <dbReference type="NCBI Taxonomy" id="1792845"/>
    <lineage>
        <taxon>Bacteria</taxon>
        <taxon>Pseudomonadati</taxon>
        <taxon>Bacteroidota</taxon>
        <taxon>Sphingobacteriia</taxon>
        <taxon>Sphingobacteriales</taxon>
        <taxon>Sphingobacteriaceae</taxon>
        <taxon>Mucilaginibacter</taxon>
    </lineage>
</organism>
<dbReference type="InterPro" id="IPR041492">
    <property type="entry name" value="HAD_2"/>
</dbReference>
<gene>
    <name evidence="6" type="ORF">BC343_11365</name>
</gene>
<dbReference type="InterPro" id="IPR023198">
    <property type="entry name" value="PGP-like_dom2"/>
</dbReference>
<reference evidence="6 7" key="1">
    <citation type="submission" date="2016-07" db="EMBL/GenBank/DDBJ databases">
        <title>Genomic analysis of zinc-resistant bacterium Mucilaginibacter pedocola TBZ30.</title>
        <authorList>
            <person name="Huang J."/>
            <person name="Tang J."/>
        </authorList>
    </citation>
    <scope>NUCLEOTIDE SEQUENCE [LARGE SCALE GENOMIC DNA]</scope>
    <source>
        <strain evidence="6 7">TBZ30</strain>
    </source>
</reference>
<dbReference type="PANTHER" id="PTHR46193:SF18">
    <property type="entry name" value="HEXITOL PHOSPHATASE B"/>
    <property type="match status" value="1"/>
</dbReference>
<dbReference type="AlphaFoldDB" id="A0A1S9PB84"/>
<evidence type="ECO:0000256" key="5">
    <source>
        <dbReference type="ARBA" id="ARBA00023277"/>
    </source>
</evidence>
<dbReference type="Pfam" id="PF13419">
    <property type="entry name" value="HAD_2"/>
    <property type="match status" value="1"/>
</dbReference>
<dbReference type="InterPro" id="IPR051600">
    <property type="entry name" value="Beta-PGM-like"/>
</dbReference>
<dbReference type="GO" id="GO:0046872">
    <property type="term" value="F:metal ion binding"/>
    <property type="evidence" value="ECO:0007669"/>
    <property type="project" value="UniProtKB-KW"/>
</dbReference>
<evidence type="ECO:0000313" key="6">
    <source>
        <dbReference type="EMBL" id="OOQ58234.1"/>
    </source>
</evidence>
<comment type="cofactor">
    <cofactor evidence="1">
        <name>Mg(2+)</name>
        <dbReference type="ChEBI" id="CHEBI:18420"/>
    </cofactor>
</comment>
<proteinExistence type="inferred from homology"/>
<dbReference type="PRINTS" id="PR00413">
    <property type="entry name" value="HADHALOGNASE"/>
</dbReference>
<accession>A0A1S9PB84</accession>
<dbReference type="PANTHER" id="PTHR46193">
    <property type="entry name" value="6-PHOSPHOGLUCONATE PHOSPHATASE"/>
    <property type="match status" value="1"/>
</dbReference>
<comment type="caution">
    <text evidence="6">The sequence shown here is derived from an EMBL/GenBank/DDBJ whole genome shotgun (WGS) entry which is preliminary data.</text>
</comment>
<evidence type="ECO:0000256" key="3">
    <source>
        <dbReference type="ARBA" id="ARBA00022723"/>
    </source>
</evidence>
<dbReference type="STRING" id="1792845.BC343_11365"/>
<keyword evidence="7" id="KW-1185">Reference proteome</keyword>
<evidence type="ECO:0000256" key="2">
    <source>
        <dbReference type="ARBA" id="ARBA00006171"/>
    </source>
</evidence>
<dbReference type="GO" id="GO:0003824">
    <property type="term" value="F:catalytic activity"/>
    <property type="evidence" value="ECO:0007669"/>
    <property type="project" value="UniProtKB-ARBA"/>
</dbReference>
<dbReference type="EMBL" id="MBTF01000034">
    <property type="protein sequence ID" value="OOQ58234.1"/>
    <property type="molecule type" value="Genomic_DNA"/>
</dbReference>
<name>A0A1S9PB84_9SPHI</name>
<evidence type="ECO:0008006" key="8">
    <source>
        <dbReference type="Google" id="ProtNLM"/>
    </source>
</evidence>
<keyword evidence="4" id="KW-0460">Magnesium</keyword>
<dbReference type="NCBIfam" id="TIGR01509">
    <property type="entry name" value="HAD-SF-IA-v3"/>
    <property type="match status" value="1"/>
</dbReference>
<dbReference type="Proteomes" id="UP000189739">
    <property type="component" value="Unassembled WGS sequence"/>
</dbReference>
<evidence type="ECO:0000256" key="4">
    <source>
        <dbReference type="ARBA" id="ARBA00022842"/>
    </source>
</evidence>
<keyword evidence="3" id="KW-0479">Metal-binding</keyword>
<sequence length="210" mass="23230">MDGTLVDNTPFHYKAWQLLFAKYDLPELSRETYKASISGVPIPVTVRRYFADADEELIKTISHEKQAFYQQEYRPYLRAINGLENFLAELKDAGVKMAVATSSDMDDVNFIFDVVPIRQYFDVIITGDRVSKPKPDPQIFLKAADDVGARPENCLVFEDSTSGLQAGNAAGMKVVGITTAHPAETVAKVASLVIDDYAGLSLQKLSALFD</sequence>
<dbReference type="InterPro" id="IPR036412">
    <property type="entry name" value="HAD-like_sf"/>
</dbReference>
<evidence type="ECO:0000256" key="1">
    <source>
        <dbReference type="ARBA" id="ARBA00001946"/>
    </source>
</evidence>
<keyword evidence="5" id="KW-0119">Carbohydrate metabolism</keyword>
<dbReference type="InterPro" id="IPR023214">
    <property type="entry name" value="HAD_sf"/>
</dbReference>